<reference evidence="1 2" key="1">
    <citation type="submission" date="2014-04" db="EMBL/GenBank/DDBJ databases">
        <title>Evolutionary Origins and Diversification of the Mycorrhizal Mutualists.</title>
        <authorList>
            <consortium name="DOE Joint Genome Institute"/>
            <consortium name="Mycorrhizal Genomics Consortium"/>
            <person name="Kohler A."/>
            <person name="Kuo A."/>
            <person name="Nagy L.G."/>
            <person name="Floudas D."/>
            <person name="Copeland A."/>
            <person name="Barry K.W."/>
            <person name="Cichocki N."/>
            <person name="Veneault-Fourrey C."/>
            <person name="LaButti K."/>
            <person name="Lindquist E.A."/>
            <person name="Lipzen A."/>
            <person name="Lundell T."/>
            <person name="Morin E."/>
            <person name="Murat C."/>
            <person name="Riley R."/>
            <person name="Ohm R."/>
            <person name="Sun H."/>
            <person name="Tunlid A."/>
            <person name="Henrissat B."/>
            <person name="Grigoriev I.V."/>
            <person name="Hibbett D.S."/>
            <person name="Martin F."/>
        </authorList>
    </citation>
    <scope>NUCLEOTIDE SEQUENCE [LARGE SCALE GENOMIC DNA]</scope>
    <source>
        <strain evidence="1 2">Koide BX008</strain>
    </source>
</reference>
<protein>
    <submittedName>
        <fullName evidence="1">Uncharacterized protein</fullName>
    </submittedName>
</protein>
<gene>
    <name evidence="1" type="ORF">M378DRAFT_158273</name>
</gene>
<dbReference type="AlphaFoldDB" id="A0A0C2TMR7"/>
<evidence type="ECO:0000313" key="1">
    <source>
        <dbReference type="EMBL" id="KIL68474.1"/>
    </source>
</evidence>
<organism evidence="1 2">
    <name type="scientific">Amanita muscaria (strain Koide BX008)</name>
    <dbReference type="NCBI Taxonomy" id="946122"/>
    <lineage>
        <taxon>Eukaryota</taxon>
        <taxon>Fungi</taxon>
        <taxon>Dikarya</taxon>
        <taxon>Basidiomycota</taxon>
        <taxon>Agaricomycotina</taxon>
        <taxon>Agaricomycetes</taxon>
        <taxon>Agaricomycetidae</taxon>
        <taxon>Agaricales</taxon>
        <taxon>Pluteineae</taxon>
        <taxon>Amanitaceae</taxon>
        <taxon>Amanita</taxon>
    </lineage>
</organism>
<proteinExistence type="predicted"/>
<name>A0A0C2TMR7_AMAMK</name>
<evidence type="ECO:0000313" key="2">
    <source>
        <dbReference type="Proteomes" id="UP000054549"/>
    </source>
</evidence>
<keyword evidence="2" id="KW-1185">Reference proteome</keyword>
<dbReference type="EMBL" id="KN818228">
    <property type="protein sequence ID" value="KIL68474.1"/>
    <property type="molecule type" value="Genomic_DNA"/>
</dbReference>
<dbReference type="InParanoid" id="A0A0C2TMR7"/>
<sequence>MSINSLSYNPVHVIRDINACVLSVKNRSVTATSTISCQPAQVSENKRQYQLSSGKMQNRSDMNSSFVRLAGIESDEEHSRV</sequence>
<dbReference type="HOGENOM" id="CLU_2573420_0_0_1"/>
<dbReference type="Proteomes" id="UP000054549">
    <property type="component" value="Unassembled WGS sequence"/>
</dbReference>
<accession>A0A0C2TMR7</accession>